<protein>
    <submittedName>
        <fullName evidence="3">Uncharacterized protein</fullName>
    </submittedName>
</protein>
<dbReference type="RefSeq" id="WP_108985045.1">
    <property type="nucleotide sequence ID" value="NZ_BFBR01000005.1"/>
</dbReference>
<organism evidence="3 4">
    <name type="scientific">Candidatus Phycosocius bacilliformis</name>
    <dbReference type="NCBI Taxonomy" id="1445552"/>
    <lineage>
        <taxon>Bacteria</taxon>
        <taxon>Pseudomonadati</taxon>
        <taxon>Pseudomonadota</taxon>
        <taxon>Alphaproteobacteria</taxon>
        <taxon>Caulobacterales</taxon>
        <taxon>Caulobacterales incertae sedis</taxon>
        <taxon>Candidatus Phycosocius</taxon>
    </lineage>
</organism>
<feature type="signal peptide" evidence="2">
    <location>
        <begin position="1"/>
        <end position="20"/>
    </location>
</feature>
<name>A0A2P2EAV4_9PROT</name>
<evidence type="ECO:0000313" key="3">
    <source>
        <dbReference type="EMBL" id="GBF58182.1"/>
    </source>
</evidence>
<comment type="caution">
    <text evidence="3">The sequence shown here is derived from an EMBL/GenBank/DDBJ whole genome shotgun (WGS) entry which is preliminary data.</text>
</comment>
<sequence>MTPALALFLFWLVTQQGATAPASSPTKPVRQNEKVWIETEPRPSSALPGKTPSPNTQPENTTFQVVIGPPVSGDHVQAEQASPDGAPAPIPMQVSQHPQSRLGLAQPRPAPASAAPPPALSQAADGRITAITALKGDDRCAANPGPELADICARVIETRSDEFSIPDRSALSPEQRLLADQQSLESGPLDINSAARRLSAGKQDDTLAGLAVASVALSQPVGPTDQKKESETKTQAVPAVVDALVAAILQQTGGGPPPN</sequence>
<accession>A0A2P2EAV4</accession>
<keyword evidence="2" id="KW-0732">Signal</keyword>
<dbReference type="OrthoDB" id="7210928at2"/>
<reference evidence="3 4" key="1">
    <citation type="journal article" date="2018" name="Genome Announc.">
        <title>Draft Genome Sequence of "Candidatus Phycosocius bacilliformis," an Alphaproteobacterial Ectosymbiont of the Hydrocarbon-Producing Green Alga Botryococcus braunii.</title>
        <authorList>
            <person name="Tanabe Y."/>
            <person name="Yamaguchi H."/>
            <person name="Watanabe M.M."/>
        </authorList>
    </citation>
    <scope>NUCLEOTIDE SEQUENCE [LARGE SCALE GENOMIC DNA]</scope>
    <source>
        <strain evidence="3 4">BOTRYCO-2</strain>
    </source>
</reference>
<keyword evidence="4" id="KW-1185">Reference proteome</keyword>
<proteinExistence type="predicted"/>
<feature type="chain" id="PRO_5015117382" evidence="2">
    <location>
        <begin position="21"/>
        <end position="259"/>
    </location>
</feature>
<dbReference type="AlphaFoldDB" id="A0A2P2EAV4"/>
<feature type="region of interest" description="Disordered" evidence="1">
    <location>
        <begin position="36"/>
        <end position="122"/>
    </location>
</feature>
<evidence type="ECO:0000313" key="4">
    <source>
        <dbReference type="Proteomes" id="UP000245086"/>
    </source>
</evidence>
<evidence type="ECO:0000256" key="1">
    <source>
        <dbReference type="SAM" id="MobiDB-lite"/>
    </source>
</evidence>
<feature type="compositionally biased region" description="Polar residues" evidence="1">
    <location>
        <begin position="52"/>
        <end position="64"/>
    </location>
</feature>
<dbReference type="EMBL" id="BFBR01000005">
    <property type="protein sequence ID" value="GBF58182.1"/>
    <property type="molecule type" value="Genomic_DNA"/>
</dbReference>
<dbReference type="Proteomes" id="UP000245086">
    <property type="component" value="Unassembled WGS sequence"/>
</dbReference>
<evidence type="ECO:0000256" key="2">
    <source>
        <dbReference type="SAM" id="SignalP"/>
    </source>
</evidence>
<feature type="compositionally biased region" description="Pro residues" evidence="1">
    <location>
        <begin position="108"/>
        <end position="119"/>
    </location>
</feature>
<gene>
    <name evidence="3" type="ORF">PbB2_01854</name>
</gene>